<keyword evidence="11" id="KW-0408">Iron</keyword>
<feature type="transmembrane region" description="Helical" evidence="12">
    <location>
        <begin position="346"/>
        <end position="369"/>
    </location>
</feature>
<sequence>MASSFSSSSGFVLILGFVSVLFLQIIPSHSLTCSSQQFSGNRLYEYCNDLPQLSSYLHWTYDSSNSSLKIAFLASSTADGWVAWAINPQGPQMLGSQALIAFKLDGKFTVKTYNVSSYKFAVSKIDYEVWDMVAEYSEGMMKIFATIKLPSQMTTINQVWQVGTAVTNGFPNVHLMKPENMNSKGALDLLEGQTSSTTGGNDKLKKKNTHGILGAVSWGILFPVGVIIARYLRTFQSADPAWFYLHVSCQVSAYVVGVASWATGLKLGNESKGVVYSTHRNIGISLFCFATVQIFALFLRPKKDHKYRAYWNVYHHGMGYIIVILGIINVFQGLDILEPAQKWKKAYVLVLIVLGALALLLEAITWTVVLKRKSSKSTKPYDTNGRQ</sequence>
<evidence type="ECO:0000256" key="6">
    <source>
        <dbReference type="ARBA" id="ARBA00022982"/>
    </source>
</evidence>
<comment type="caution">
    <text evidence="16">The sequence shown here is derived from an EMBL/GenBank/DDBJ whole genome shotgun (WGS) entry which is preliminary data.</text>
</comment>
<dbReference type="CDD" id="cd09629">
    <property type="entry name" value="DOMON_CIL1_like"/>
    <property type="match status" value="1"/>
</dbReference>
<dbReference type="InterPro" id="IPR045265">
    <property type="entry name" value="AIR12_DOMON"/>
</dbReference>
<feature type="binding site" description="axial binding residue" evidence="11">
    <location>
        <position position="315"/>
    </location>
    <ligand>
        <name>heme b</name>
        <dbReference type="ChEBI" id="CHEBI:60344"/>
        <label>1</label>
    </ligand>
    <ligandPart>
        <name>Fe</name>
        <dbReference type="ChEBI" id="CHEBI:18248"/>
    </ligandPart>
</feature>
<keyword evidence="5 13" id="KW-0732">Signal</keyword>
<dbReference type="SMART" id="SM00665">
    <property type="entry name" value="B561"/>
    <property type="match status" value="1"/>
</dbReference>
<evidence type="ECO:0000256" key="8">
    <source>
        <dbReference type="ARBA" id="ARBA00023136"/>
    </source>
</evidence>
<feature type="transmembrane region" description="Helical" evidence="12">
    <location>
        <begin position="211"/>
        <end position="229"/>
    </location>
</feature>
<evidence type="ECO:0000256" key="5">
    <source>
        <dbReference type="ARBA" id="ARBA00022729"/>
    </source>
</evidence>
<evidence type="ECO:0000256" key="1">
    <source>
        <dbReference type="ARBA" id="ARBA00004141"/>
    </source>
</evidence>
<dbReference type="PROSITE" id="PS50836">
    <property type="entry name" value="DOMON"/>
    <property type="match status" value="1"/>
</dbReference>
<feature type="binding site" description="axial binding residue" evidence="11">
    <location>
        <position position="279"/>
    </location>
    <ligand>
        <name>heme b</name>
        <dbReference type="ChEBI" id="CHEBI:60344"/>
        <label>1</label>
    </ligand>
    <ligandPart>
        <name>Fe</name>
        <dbReference type="ChEBI" id="CHEBI:18248"/>
    </ligandPart>
</feature>
<evidence type="ECO:0000313" key="17">
    <source>
        <dbReference type="Proteomes" id="UP001141806"/>
    </source>
</evidence>
<dbReference type="Gene3D" id="1.20.120.1770">
    <property type="match status" value="1"/>
</dbReference>
<accession>A0A9Q0GZR4</accession>
<reference evidence="16" key="1">
    <citation type="journal article" date="2023" name="Plant J.">
        <title>The genome of the king protea, Protea cynaroides.</title>
        <authorList>
            <person name="Chang J."/>
            <person name="Duong T.A."/>
            <person name="Schoeman C."/>
            <person name="Ma X."/>
            <person name="Roodt D."/>
            <person name="Barker N."/>
            <person name="Li Z."/>
            <person name="Van de Peer Y."/>
            <person name="Mizrachi E."/>
        </authorList>
    </citation>
    <scope>NUCLEOTIDE SEQUENCE</scope>
    <source>
        <tissue evidence="16">Young leaves</tissue>
    </source>
</reference>
<dbReference type="FunFam" id="1.20.120.1770:FF:000007">
    <property type="entry name" value="Cytochrome b561 and DOMON domain-containing protein"/>
    <property type="match status" value="1"/>
</dbReference>
<feature type="chain" id="PRO_5040215681" description="Cytochrome b561 and DOMON domain-containing protein" evidence="13">
    <location>
        <begin position="31"/>
        <end position="387"/>
    </location>
</feature>
<feature type="domain" description="DOMON" evidence="14">
    <location>
        <begin position="53"/>
        <end position="163"/>
    </location>
</feature>
<dbReference type="InterPro" id="IPR005018">
    <property type="entry name" value="DOMON_domain"/>
</dbReference>
<dbReference type="GO" id="GO:0046872">
    <property type="term" value="F:metal ion binding"/>
    <property type="evidence" value="ECO:0007669"/>
    <property type="project" value="UniProtKB-KW"/>
</dbReference>
<keyword evidence="4 11" id="KW-0479">Metal-binding</keyword>
<dbReference type="Proteomes" id="UP001141806">
    <property type="component" value="Unassembled WGS sequence"/>
</dbReference>
<feature type="domain" description="Cytochrome b561" evidence="15">
    <location>
        <begin position="170"/>
        <end position="370"/>
    </location>
</feature>
<evidence type="ECO:0000256" key="7">
    <source>
        <dbReference type="ARBA" id="ARBA00022989"/>
    </source>
</evidence>
<evidence type="ECO:0000256" key="3">
    <source>
        <dbReference type="ARBA" id="ARBA00022692"/>
    </source>
</evidence>
<evidence type="ECO:0000256" key="2">
    <source>
        <dbReference type="ARBA" id="ARBA00022448"/>
    </source>
</evidence>
<evidence type="ECO:0000256" key="9">
    <source>
        <dbReference type="ARBA" id="ARBA00053871"/>
    </source>
</evidence>
<evidence type="ECO:0000256" key="12">
    <source>
        <dbReference type="SAM" id="Phobius"/>
    </source>
</evidence>
<feature type="signal peptide" evidence="13">
    <location>
        <begin position="1"/>
        <end position="30"/>
    </location>
</feature>
<dbReference type="GO" id="GO:0016020">
    <property type="term" value="C:membrane"/>
    <property type="evidence" value="ECO:0007669"/>
    <property type="project" value="UniProtKB-SubCell"/>
</dbReference>
<evidence type="ECO:0000259" key="15">
    <source>
        <dbReference type="PROSITE" id="PS50939"/>
    </source>
</evidence>
<dbReference type="InterPro" id="IPR017214">
    <property type="entry name" value="UCP037471"/>
</dbReference>
<dbReference type="PANTHER" id="PTHR23130:SF195">
    <property type="entry name" value="CYTOCHROME B561 AND DOMON DOMAIN-CONTAINING PROTEIN"/>
    <property type="match status" value="1"/>
</dbReference>
<dbReference type="PIRSF" id="PIRSF037471">
    <property type="entry name" value="UCP037471"/>
    <property type="match status" value="1"/>
</dbReference>
<evidence type="ECO:0000256" key="4">
    <source>
        <dbReference type="ARBA" id="ARBA00022723"/>
    </source>
</evidence>
<dbReference type="OrthoDB" id="2419613at2759"/>
<protein>
    <recommendedName>
        <fullName evidence="10">Cytochrome b561 and DOMON domain-containing protein</fullName>
    </recommendedName>
</protein>
<organism evidence="16 17">
    <name type="scientific">Protea cynaroides</name>
    <dbReference type="NCBI Taxonomy" id="273540"/>
    <lineage>
        <taxon>Eukaryota</taxon>
        <taxon>Viridiplantae</taxon>
        <taxon>Streptophyta</taxon>
        <taxon>Embryophyta</taxon>
        <taxon>Tracheophyta</taxon>
        <taxon>Spermatophyta</taxon>
        <taxon>Magnoliopsida</taxon>
        <taxon>Proteales</taxon>
        <taxon>Proteaceae</taxon>
        <taxon>Protea</taxon>
    </lineage>
</organism>
<keyword evidence="6 10" id="KW-0249">Electron transport</keyword>
<keyword evidence="7 12" id="KW-1133">Transmembrane helix</keyword>
<keyword evidence="2 10" id="KW-0813">Transport</keyword>
<comment type="subcellular location">
    <subcellularLocation>
        <location evidence="1">Membrane</location>
        <topology evidence="1">Multi-pass membrane protein</topology>
    </subcellularLocation>
</comment>
<evidence type="ECO:0000259" key="14">
    <source>
        <dbReference type="PROSITE" id="PS50836"/>
    </source>
</evidence>
<gene>
    <name evidence="16" type="ORF">NE237_011755</name>
</gene>
<name>A0A9Q0GZR4_9MAGN</name>
<evidence type="ECO:0000256" key="13">
    <source>
        <dbReference type="SAM" id="SignalP"/>
    </source>
</evidence>
<evidence type="ECO:0000256" key="10">
    <source>
        <dbReference type="PIRNR" id="PIRNR037471"/>
    </source>
</evidence>
<dbReference type="Pfam" id="PF04526">
    <property type="entry name" value="DUF568"/>
    <property type="match status" value="1"/>
</dbReference>
<dbReference type="AlphaFoldDB" id="A0A9Q0GZR4"/>
<proteinExistence type="predicted"/>
<keyword evidence="8 10" id="KW-0472">Membrane</keyword>
<evidence type="ECO:0000256" key="11">
    <source>
        <dbReference type="PIRSR" id="PIRSR037471-1"/>
    </source>
</evidence>
<evidence type="ECO:0000313" key="16">
    <source>
        <dbReference type="EMBL" id="KAJ4954972.1"/>
    </source>
</evidence>
<dbReference type="CDD" id="cd08760">
    <property type="entry name" value="Cyt_b561_FRRS1_like"/>
    <property type="match status" value="1"/>
</dbReference>
<keyword evidence="3 12" id="KW-0812">Transmembrane</keyword>
<comment type="function">
    <text evidence="9">May act as a catecholamine-responsive trans-membrane electron transporter.</text>
</comment>
<keyword evidence="17" id="KW-1185">Reference proteome</keyword>
<feature type="transmembrane region" description="Helical" evidence="12">
    <location>
        <begin position="282"/>
        <end position="299"/>
    </location>
</feature>
<dbReference type="EMBL" id="JAMYWD010000011">
    <property type="protein sequence ID" value="KAJ4954972.1"/>
    <property type="molecule type" value="Genomic_DNA"/>
</dbReference>
<feature type="binding site" description="axial binding residue" evidence="11">
    <location>
        <position position="246"/>
    </location>
    <ligand>
        <name>heme b</name>
        <dbReference type="ChEBI" id="CHEBI:60344"/>
        <label>1</label>
    </ligand>
    <ligandPart>
        <name>Fe</name>
        <dbReference type="ChEBI" id="CHEBI:18248"/>
    </ligandPart>
</feature>
<dbReference type="InterPro" id="IPR006593">
    <property type="entry name" value="Cyt_b561/ferric_Rdtase_TM"/>
</dbReference>
<dbReference type="Pfam" id="PF03188">
    <property type="entry name" value="Cytochrom_B561"/>
    <property type="match status" value="1"/>
</dbReference>
<dbReference type="PROSITE" id="PS50939">
    <property type="entry name" value="CYTOCHROME_B561"/>
    <property type="match status" value="1"/>
</dbReference>
<dbReference type="PANTHER" id="PTHR23130">
    <property type="entry name" value="CYTOCHROME B561 AND DOMON DOMAIN-CONTAINING PROTEIN"/>
    <property type="match status" value="1"/>
</dbReference>
<comment type="cofactor">
    <cofactor evidence="10">
        <name>heme b</name>
        <dbReference type="ChEBI" id="CHEBI:60344"/>
    </cofactor>
    <text evidence="10">Binds 2 heme b groups non-covalently.</text>
</comment>
<feature type="binding site" description="axial binding residue" evidence="11">
    <location>
        <position position="210"/>
    </location>
    <ligand>
        <name>heme b</name>
        <dbReference type="ChEBI" id="CHEBI:60344"/>
        <label>1</label>
    </ligand>
    <ligandPart>
        <name>Fe</name>
        <dbReference type="ChEBI" id="CHEBI:18248"/>
    </ligandPart>
</feature>
<feature type="transmembrane region" description="Helical" evidence="12">
    <location>
        <begin position="311"/>
        <end position="334"/>
    </location>
</feature>